<dbReference type="PANTHER" id="PTHR33204">
    <property type="entry name" value="TRANSCRIPTIONAL REGULATOR, MARR FAMILY"/>
    <property type="match status" value="1"/>
</dbReference>
<keyword evidence="1" id="KW-0805">Transcription regulation</keyword>
<dbReference type="InterPro" id="IPR036388">
    <property type="entry name" value="WH-like_DNA-bd_sf"/>
</dbReference>
<gene>
    <name evidence="5" type="ORF">OJ996_17250</name>
</gene>
<evidence type="ECO:0000256" key="1">
    <source>
        <dbReference type="ARBA" id="ARBA00023015"/>
    </source>
</evidence>
<dbReference type="Pfam" id="PF01638">
    <property type="entry name" value="HxlR"/>
    <property type="match status" value="1"/>
</dbReference>
<dbReference type="SUPFAM" id="SSF46785">
    <property type="entry name" value="Winged helix' DNA-binding domain"/>
    <property type="match status" value="1"/>
</dbReference>
<keyword evidence="3" id="KW-0804">Transcription</keyword>
<dbReference type="Gene3D" id="1.10.10.10">
    <property type="entry name" value="Winged helix-like DNA-binding domain superfamily/Winged helix DNA-binding domain"/>
    <property type="match status" value="1"/>
</dbReference>
<dbReference type="PROSITE" id="PS51118">
    <property type="entry name" value="HTH_HXLR"/>
    <property type="match status" value="1"/>
</dbReference>
<dbReference type="InterPro" id="IPR036390">
    <property type="entry name" value="WH_DNA-bd_sf"/>
</dbReference>
<dbReference type="Proteomes" id="UP001165653">
    <property type="component" value="Unassembled WGS sequence"/>
</dbReference>
<name>A0ABT3G661_9BACT</name>
<organism evidence="5 6">
    <name type="scientific">Luteolibacter rhizosphaerae</name>
    <dbReference type="NCBI Taxonomy" id="2989719"/>
    <lineage>
        <taxon>Bacteria</taxon>
        <taxon>Pseudomonadati</taxon>
        <taxon>Verrucomicrobiota</taxon>
        <taxon>Verrucomicrobiia</taxon>
        <taxon>Verrucomicrobiales</taxon>
        <taxon>Verrucomicrobiaceae</taxon>
        <taxon>Luteolibacter</taxon>
    </lineage>
</organism>
<sequence>MRSAARRSPCPLACALDLFGDRWTLLLIRDLFLGKQRYDEFMSSPEGIATNILADRLKLLAEHGLVKRIPDKEDKRRFLYQLTPRGRSTRQFLLPMIRWGLAQCKGTRTMGGSFPEPGPEHEA</sequence>
<evidence type="ECO:0000313" key="5">
    <source>
        <dbReference type="EMBL" id="MCW1915336.1"/>
    </source>
</evidence>
<evidence type="ECO:0000256" key="2">
    <source>
        <dbReference type="ARBA" id="ARBA00023125"/>
    </source>
</evidence>
<evidence type="ECO:0000313" key="6">
    <source>
        <dbReference type="Proteomes" id="UP001165653"/>
    </source>
</evidence>
<evidence type="ECO:0000256" key="3">
    <source>
        <dbReference type="ARBA" id="ARBA00023163"/>
    </source>
</evidence>
<dbReference type="PANTHER" id="PTHR33204:SF37">
    <property type="entry name" value="HTH-TYPE TRANSCRIPTIONAL REGULATOR YODB"/>
    <property type="match status" value="1"/>
</dbReference>
<keyword evidence="2" id="KW-0238">DNA-binding</keyword>
<protein>
    <submittedName>
        <fullName evidence="5">Helix-turn-helix transcriptional regulator</fullName>
    </submittedName>
</protein>
<proteinExistence type="predicted"/>
<reference evidence="5" key="1">
    <citation type="submission" date="2022-10" db="EMBL/GenBank/DDBJ databases">
        <title>Luteolibacter sp. GHJ8, whole genome shotgun sequencing project.</title>
        <authorList>
            <person name="Zhao G."/>
            <person name="Shen L."/>
        </authorList>
    </citation>
    <scope>NUCLEOTIDE SEQUENCE</scope>
    <source>
        <strain evidence="5">GHJ8</strain>
    </source>
</reference>
<feature type="domain" description="HTH hxlR-type" evidence="4">
    <location>
        <begin position="10"/>
        <end position="108"/>
    </location>
</feature>
<comment type="caution">
    <text evidence="5">The sequence shown here is derived from an EMBL/GenBank/DDBJ whole genome shotgun (WGS) entry which is preliminary data.</text>
</comment>
<keyword evidence="6" id="KW-1185">Reference proteome</keyword>
<accession>A0ABT3G661</accession>
<dbReference type="InterPro" id="IPR002577">
    <property type="entry name" value="HTH_HxlR"/>
</dbReference>
<dbReference type="EMBL" id="JAPDDR010000009">
    <property type="protein sequence ID" value="MCW1915336.1"/>
    <property type="molecule type" value="Genomic_DNA"/>
</dbReference>
<evidence type="ECO:0000259" key="4">
    <source>
        <dbReference type="PROSITE" id="PS51118"/>
    </source>
</evidence>
<dbReference type="RefSeq" id="WP_264514884.1">
    <property type="nucleotide sequence ID" value="NZ_JAPDDR010000009.1"/>
</dbReference>